<dbReference type="SUPFAM" id="SSF55961">
    <property type="entry name" value="Bet v1-like"/>
    <property type="match status" value="1"/>
</dbReference>
<dbReference type="Pfam" id="PF08982">
    <property type="entry name" value="AtaL"/>
    <property type="match status" value="1"/>
</dbReference>
<organism evidence="1 2">
    <name type="scientific">Aspergillus brasiliensis</name>
    <dbReference type="NCBI Taxonomy" id="319629"/>
    <lineage>
        <taxon>Eukaryota</taxon>
        <taxon>Fungi</taxon>
        <taxon>Dikarya</taxon>
        <taxon>Ascomycota</taxon>
        <taxon>Pezizomycotina</taxon>
        <taxon>Eurotiomycetes</taxon>
        <taxon>Eurotiomycetidae</taxon>
        <taxon>Eurotiales</taxon>
        <taxon>Aspergillaceae</taxon>
        <taxon>Aspergillus</taxon>
        <taxon>Aspergillus subgen. Circumdati</taxon>
    </lineage>
</organism>
<evidence type="ECO:0000313" key="2">
    <source>
        <dbReference type="Proteomes" id="UP001143548"/>
    </source>
</evidence>
<dbReference type="InterPro" id="IPR015075">
    <property type="entry name" value="AtaL"/>
</dbReference>
<gene>
    <name evidence="1" type="ORF">AbraCBS73388_009931</name>
</gene>
<comment type="caution">
    <text evidence="1">The sequence shown here is derived from an EMBL/GenBank/DDBJ whole genome shotgun (WGS) entry which is preliminary data.</text>
</comment>
<reference evidence="1" key="1">
    <citation type="submission" date="2022-07" db="EMBL/GenBank/DDBJ databases">
        <title>Taxonomy of Aspergillus series Nigri: significant species reduction supported by multi-species coalescent approaches.</title>
        <authorList>
            <person name="Bian C."/>
            <person name="Kusuya Y."/>
            <person name="Sklenar F."/>
            <person name="D'hooge E."/>
            <person name="Yaguchi T."/>
            <person name="Takahashi H."/>
            <person name="Hubka V."/>
        </authorList>
    </citation>
    <scope>NUCLEOTIDE SEQUENCE</scope>
    <source>
        <strain evidence="1">CBS 733.88</strain>
    </source>
</reference>
<dbReference type="EMBL" id="BROQ01000069">
    <property type="protein sequence ID" value="GKZ23554.1"/>
    <property type="molecule type" value="Genomic_DNA"/>
</dbReference>
<dbReference type="AlphaFoldDB" id="A0A9W6DNA6"/>
<dbReference type="Proteomes" id="UP001143548">
    <property type="component" value="Unassembled WGS sequence"/>
</dbReference>
<dbReference type="CDD" id="cd08863">
    <property type="entry name" value="SRPBCC_DUF1857"/>
    <property type="match status" value="1"/>
</dbReference>
<name>A0A9W6DNA6_9EURO</name>
<dbReference type="InterPro" id="IPR023393">
    <property type="entry name" value="START-like_dom_sf"/>
</dbReference>
<accession>A0A9W6DNA6</accession>
<sequence>MVTFNLSYTAPINRPNHHPTLTPSLVWKCIDRKVRHAEQFVPAIVNTELLSESATELKRRVTFAPNGHPAGATEAIETCRLYEPCRVEFVAADGSSIINAVSRGPKDDENDLYYTYIFEWRHPDLVEGSVEAMDQWERDWKTTQLAVEATIDTMRRLVAEGVVS</sequence>
<evidence type="ECO:0000313" key="1">
    <source>
        <dbReference type="EMBL" id="GKZ23554.1"/>
    </source>
</evidence>
<dbReference type="Gene3D" id="3.30.530.20">
    <property type="match status" value="1"/>
</dbReference>
<proteinExistence type="predicted"/>
<protein>
    <submittedName>
        <fullName evidence="1">Uncharacterized protein</fullName>
    </submittedName>
</protein>